<keyword evidence="1" id="KW-1133">Transmembrane helix</keyword>
<accession>A0ABT2Y7D6</accession>
<protein>
    <submittedName>
        <fullName evidence="2">Uncharacterized protein</fullName>
    </submittedName>
</protein>
<feature type="transmembrane region" description="Helical" evidence="1">
    <location>
        <begin position="123"/>
        <end position="140"/>
    </location>
</feature>
<feature type="transmembrane region" description="Helical" evidence="1">
    <location>
        <begin position="93"/>
        <end position="111"/>
    </location>
</feature>
<name>A0ABT2Y7D6_9MOLU</name>
<keyword evidence="1" id="KW-0812">Transmembrane</keyword>
<evidence type="ECO:0000256" key="1">
    <source>
        <dbReference type="SAM" id="Phobius"/>
    </source>
</evidence>
<keyword evidence="1" id="KW-0472">Membrane</keyword>
<feature type="transmembrane region" description="Helical" evidence="1">
    <location>
        <begin position="7"/>
        <end position="29"/>
    </location>
</feature>
<keyword evidence="3" id="KW-1185">Reference proteome</keyword>
<organism evidence="2 3">
    <name type="scientific">Paracholeplasma manati</name>
    <dbReference type="NCBI Taxonomy" id="591373"/>
    <lineage>
        <taxon>Bacteria</taxon>
        <taxon>Bacillati</taxon>
        <taxon>Mycoplasmatota</taxon>
        <taxon>Mollicutes</taxon>
        <taxon>Acholeplasmatales</taxon>
        <taxon>Acholeplasmataceae</taxon>
        <taxon>Paracholeplasma</taxon>
    </lineage>
</organism>
<reference evidence="2" key="1">
    <citation type="submission" date="2022-09" db="EMBL/GenBank/DDBJ databases">
        <title>Novel Mycoplasma species identified in domestic and wild animals.</title>
        <authorList>
            <person name="Volokhov D.V."/>
            <person name="Furtak V.A."/>
            <person name="Zagorodnyaya T.A."/>
        </authorList>
    </citation>
    <scope>NUCLEOTIDE SEQUENCE</scope>
    <source>
        <strain evidence="2">Oakley</strain>
    </source>
</reference>
<proteinExistence type="predicted"/>
<dbReference type="RefSeq" id="WP_263608843.1">
    <property type="nucleotide sequence ID" value="NZ_JAOVQM010000007.1"/>
</dbReference>
<sequence length="146" mass="17477">MSLNYRYMLLYTWITLLGYVLVLNLILYLNKQQLYFSDAYLQFGDAYYLRQHHFFLQNMYVSMLLPVFVISPVFGQIILIFQYQDDETKRFSPYTVATIFGVLLFIGLYIQTLVQPSIEPSKMMTIVVCPFFFIFTMFEFQHESKK</sequence>
<evidence type="ECO:0000313" key="3">
    <source>
        <dbReference type="Proteomes" id="UP001177160"/>
    </source>
</evidence>
<dbReference type="EMBL" id="JAOVQM010000007">
    <property type="protein sequence ID" value="MCV2232656.1"/>
    <property type="molecule type" value="Genomic_DNA"/>
</dbReference>
<feature type="transmembrane region" description="Helical" evidence="1">
    <location>
        <begin position="59"/>
        <end position="81"/>
    </location>
</feature>
<gene>
    <name evidence="2" type="ORF">N7548_07480</name>
</gene>
<evidence type="ECO:0000313" key="2">
    <source>
        <dbReference type="EMBL" id="MCV2232656.1"/>
    </source>
</evidence>
<comment type="caution">
    <text evidence="2">The sequence shown here is derived from an EMBL/GenBank/DDBJ whole genome shotgun (WGS) entry which is preliminary data.</text>
</comment>
<dbReference type="Proteomes" id="UP001177160">
    <property type="component" value="Unassembled WGS sequence"/>
</dbReference>